<organism evidence="2 3">
    <name type="scientific">Teratosphaeria nubilosa</name>
    <dbReference type="NCBI Taxonomy" id="161662"/>
    <lineage>
        <taxon>Eukaryota</taxon>
        <taxon>Fungi</taxon>
        <taxon>Dikarya</taxon>
        <taxon>Ascomycota</taxon>
        <taxon>Pezizomycotina</taxon>
        <taxon>Dothideomycetes</taxon>
        <taxon>Dothideomycetidae</taxon>
        <taxon>Mycosphaerellales</taxon>
        <taxon>Teratosphaeriaceae</taxon>
        <taxon>Teratosphaeria</taxon>
    </lineage>
</organism>
<feature type="compositionally biased region" description="Gly residues" evidence="1">
    <location>
        <begin position="20"/>
        <end position="41"/>
    </location>
</feature>
<sequence>MNRPRNRQPRPARDNIDPSRGGGQRGGRGGGPRGRGGGGPSGPRPPPHYDPNVPTVQQVIPGASVSIALKQDQPTGRQVQGIVSDLLTHGNHPRGIKVRLRDGRVGRVQRMANASIATPAPAITNSAQGTVSRGNRILRMEEDVRKYEDEFPEGPPPRSFAAYFPESDGEDEALASSGVAAASFGSAIAKCPICGMFEGDEVAVSRHVDEHLT</sequence>
<dbReference type="PANTHER" id="PTHR40069:SF1">
    <property type="entry name" value="YWBE PROTEIN"/>
    <property type="match status" value="1"/>
</dbReference>
<keyword evidence="3" id="KW-1185">Reference proteome</keyword>
<dbReference type="InterPro" id="IPR019240">
    <property type="entry name" value="DUF2196"/>
</dbReference>
<feature type="region of interest" description="Disordered" evidence="1">
    <location>
        <begin position="1"/>
        <end position="56"/>
    </location>
</feature>
<dbReference type="NCBIfam" id="TIGR03833">
    <property type="entry name" value="YwbE family protein"/>
    <property type="match status" value="1"/>
</dbReference>
<name>A0A6G1LAJ3_9PEZI</name>
<reference evidence="2" key="1">
    <citation type="journal article" date="2020" name="Stud. Mycol.">
        <title>101 Dothideomycetes genomes: a test case for predicting lifestyles and emergence of pathogens.</title>
        <authorList>
            <person name="Haridas S."/>
            <person name="Albert R."/>
            <person name="Binder M."/>
            <person name="Bloem J."/>
            <person name="Labutti K."/>
            <person name="Salamov A."/>
            <person name="Andreopoulos B."/>
            <person name="Baker S."/>
            <person name="Barry K."/>
            <person name="Bills G."/>
            <person name="Bluhm B."/>
            <person name="Cannon C."/>
            <person name="Castanera R."/>
            <person name="Culley D."/>
            <person name="Daum C."/>
            <person name="Ezra D."/>
            <person name="Gonzalez J."/>
            <person name="Henrissat B."/>
            <person name="Kuo A."/>
            <person name="Liang C."/>
            <person name="Lipzen A."/>
            <person name="Lutzoni F."/>
            <person name="Magnuson J."/>
            <person name="Mondo S."/>
            <person name="Nolan M."/>
            <person name="Ohm R."/>
            <person name="Pangilinan J."/>
            <person name="Park H.-J."/>
            <person name="Ramirez L."/>
            <person name="Alfaro M."/>
            <person name="Sun H."/>
            <person name="Tritt A."/>
            <person name="Yoshinaga Y."/>
            <person name="Zwiers L.-H."/>
            <person name="Turgeon B."/>
            <person name="Goodwin S."/>
            <person name="Spatafora J."/>
            <person name="Crous P."/>
            <person name="Grigoriev I."/>
        </authorList>
    </citation>
    <scope>NUCLEOTIDE SEQUENCE</scope>
    <source>
        <strain evidence="2">CBS 116005</strain>
    </source>
</reference>
<evidence type="ECO:0000313" key="3">
    <source>
        <dbReference type="Proteomes" id="UP000799436"/>
    </source>
</evidence>
<evidence type="ECO:0000313" key="2">
    <source>
        <dbReference type="EMBL" id="KAF2769953.1"/>
    </source>
</evidence>
<dbReference type="EMBL" id="ML995829">
    <property type="protein sequence ID" value="KAF2769953.1"/>
    <property type="molecule type" value="Genomic_DNA"/>
</dbReference>
<gene>
    <name evidence="2" type="ORF">EJ03DRAFT_343034</name>
</gene>
<proteinExistence type="predicted"/>
<dbReference type="Pfam" id="PF09962">
    <property type="entry name" value="DUF2196"/>
    <property type="match status" value="1"/>
</dbReference>
<evidence type="ECO:0000256" key="1">
    <source>
        <dbReference type="SAM" id="MobiDB-lite"/>
    </source>
</evidence>
<accession>A0A6G1LAJ3</accession>
<dbReference type="AlphaFoldDB" id="A0A6G1LAJ3"/>
<dbReference type="OrthoDB" id="20105at2759"/>
<evidence type="ECO:0008006" key="4">
    <source>
        <dbReference type="Google" id="ProtNLM"/>
    </source>
</evidence>
<dbReference type="PANTHER" id="PTHR40069">
    <property type="entry name" value="YWBE PROTEIN"/>
    <property type="match status" value="1"/>
</dbReference>
<dbReference type="Proteomes" id="UP000799436">
    <property type="component" value="Unassembled WGS sequence"/>
</dbReference>
<feature type="compositionally biased region" description="Basic residues" evidence="1">
    <location>
        <begin position="1"/>
        <end position="10"/>
    </location>
</feature>
<protein>
    <recommendedName>
        <fullName evidence="4">UBZ4-type domain-containing protein</fullName>
    </recommendedName>
</protein>